<reference evidence="1 2" key="1">
    <citation type="journal article" date="2022" name="bioRxiv">
        <title>The genome of the oomycete Peronosclerospora sorghi, a cosmopolitan pathogen of maize and sorghum, is inflated with dispersed pseudogenes.</title>
        <authorList>
            <person name="Fletcher K."/>
            <person name="Martin F."/>
            <person name="Isakeit T."/>
            <person name="Cavanaugh K."/>
            <person name="Magill C."/>
            <person name="Michelmore R."/>
        </authorList>
    </citation>
    <scope>NUCLEOTIDE SEQUENCE [LARGE SCALE GENOMIC DNA]</scope>
    <source>
        <strain evidence="1">P6</strain>
    </source>
</reference>
<protein>
    <submittedName>
        <fullName evidence="1">Uncharacterized protein</fullName>
    </submittedName>
</protein>
<dbReference type="Proteomes" id="UP001163321">
    <property type="component" value="Chromosome 6"/>
</dbReference>
<evidence type="ECO:0000313" key="2">
    <source>
        <dbReference type="Proteomes" id="UP001163321"/>
    </source>
</evidence>
<organism evidence="1 2">
    <name type="scientific">Peronosclerospora sorghi</name>
    <dbReference type="NCBI Taxonomy" id="230839"/>
    <lineage>
        <taxon>Eukaryota</taxon>
        <taxon>Sar</taxon>
        <taxon>Stramenopiles</taxon>
        <taxon>Oomycota</taxon>
        <taxon>Peronosporomycetes</taxon>
        <taxon>Peronosporales</taxon>
        <taxon>Peronosporaceae</taxon>
        <taxon>Peronosclerospora</taxon>
    </lineage>
</organism>
<keyword evidence="2" id="KW-1185">Reference proteome</keyword>
<gene>
    <name evidence="1" type="ORF">PsorP6_010071</name>
</gene>
<proteinExistence type="predicted"/>
<accession>A0ACC0VVP7</accession>
<evidence type="ECO:0000313" key="1">
    <source>
        <dbReference type="EMBL" id="KAI9909826.1"/>
    </source>
</evidence>
<name>A0ACC0VVP7_9STRA</name>
<sequence>MNEVQERRKSAKYARKQYMIAIREKKELLKAVAMYKEAIASRDKDMENIKQQLKRQVDVDEANQTLLKQLEQTRFMILETYKRWKESLLGCEAPAFVLLDKCIEYRDFVKQISFAS</sequence>
<comment type="caution">
    <text evidence="1">The sequence shown here is derived from an EMBL/GenBank/DDBJ whole genome shotgun (WGS) entry which is preliminary data.</text>
</comment>
<dbReference type="EMBL" id="CM047585">
    <property type="protein sequence ID" value="KAI9909826.1"/>
    <property type="molecule type" value="Genomic_DNA"/>
</dbReference>